<feature type="transmembrane region" description="Helical" evidence="1">
    <location>
        <begin position="204"/>
        <end position="224"/>
    </location>
</feature>
<evidence type="ECO:0000313" key="2">
    <source>
        <dbReference type="EMBL" id="OGC59512.1"/>
    </source>
</evidence>
<feature type="transmembrane region" description="Helical" evidence="1">
    <location>
        <begin position="323"/>
        <end position="340"/>
    </location>
</feature>
<gene>
    <name evidence="2" type="ORF">A3A70_01350</name>
</gene>
<reference evidence="2 3" key="1">
    <citation type="journal article" date="2016" name="Nat. Commun.">
        <title>Thousands of microbial genomes shed light on interconnected biogeochemical processes in an aquifer system.</title>
        <authorList>
            <person name="Anantharaman K."/>
            <person name="Brown C.T."/>
            <person name="Hug L.A."/>
            <person name="Sharon I."/>
            <person name="Castelle C.J."/>
            <person name="Probst A.J."/>
            <person name="Thomas B.C."/>
            <person name="Singh A."/>
            <person name="Wilkins M.J."/>
            <person name="Karaoz U."/>
            <person name="Brodie E.L."/>
            <person name="Williams K.H."/>
            <person name="Hubbard S.S."/>
            <person name="Banfield J.F."/>
        </authorList>
    </citation>
    <scope>NUCLEOTIDE SEQUENCE [LARGE SCALE GENOMIC DNA]</scope>
</reference>
<feature type="transmembrane region" description="Helical" evidence="1">
    <location>
        <begin position="345"/>
        <end position="362"/>
    </location>
</feature>
<dbReference type="AlphaFoldDB" id="A0A1F4VQM9"/>
<dbReference type="Proteomes" id="UP000178964">
    <property type="component" value="Unassembled WGS sequence"/>
</dbReference>
<keyword evidence="1" id="KW-1133">Transmembrane helix</keyword>
<proteinExistence type="predicted"/>
<feature type="transmembrane region" description="Helical" evidence="1">
    <location>
        <begin position="163"/>
        <end position="192"/>
    </location>
</feature>
<dbReference type="STRING" id="1802627.A3A70_01350"/>
<feature type="transmembrane region" description="Helical" evidence="1">
    <location>
        <begin position="265"/>
        <end position="284"/>
    </location>
</feature>
<feature type="transmembrane region" description="Helical" evidence="1">
    <location>
        <begin position="61"/>
        <end position="81"/>
    </location>
</feature>
<feature type="transmembrane region" description="Helical" evidence="1">
    <location>
        <begin position="137"/>
        <end position="157"/>
    </location>
</feature>
<evidence type="ECO:0008006" key="4">
    <source>
        <dbReference type="Google" id="ProtNLM"/>
    </source>
</evidence>
<protein>
    <recommendedName>
        <fullName evidence="4">Glycosyltransferase RgtA/B/C/D-like domain-containing protein</fullName>
    </recommendedName>
</protein>
<feature type="transmembrane region" description="Helical" evidence="1">
    <location>
        <begin position="113"/>
        <end position="130"/>
    </location>
</feature>
<organism evidence="2 3">
    <name type="scientific">candidate division WWE3 bacterium RIFCSPLOWO2_01_FULL_42_11</name>
    <dbReference type="NCBI Taxonomy" id="1802627"/>
    <lineage>
        <taxon>Bacteria</taxon>
        <taxon>Katanobacteria</taxon>
    </lineage>
</organism>
<accession>A0A1F4VQM9</accession>
<evidence type="ECO:0000313" key="3">
    <source>
        <dbReference type="Proteomes" id="UP000178964"/>
    </source>
</evidence>
<name>A0A1F4VQM9_UNCKA</name>
<dbReference type="EMBL" id="MEVK01000014">
    <property type="protein sequence ID" value="OGC59512.1"/>
    <property type="molecule type" value="Genomic_DNA"/>
</dbReference>
<feature type="transmembrane region" description="Helical" evidence="1">
    <location>
        <begin position="88"/>
        <end position="107"/>
    </location>
</feature>
<keyword evidence="1" id="KW-0472">Membrane</keyword>
<feature type="transmembrane region" description="Helical" evidence="1">
    <location>
        <begin position="296"/>
        <end position="317"/>
    </location>
</feature>
<keyword evidence="1" id="KW-0812">Transmembrane</keyword>
<sequence>MTRKLFWILFLAILVFGFLLRIIPTQGNNFYFTIDQGNEAIHSREFWERGKLLTRGPETGIRGIFTLPGWYYFVSLGYWIFDKHPFGALFMVIVLNVLLTGVVMWQIRKHVNWWTALTIGAALQIQWAFYDTSRYAFNPFLLVACGFGLVFLLTSFLRGKAWHYMYAAIPVGLAFNAEIAGAAAMGVFYILFGAWAWFRKKLTLRTYFLSAFLLPGIFVLKMAWDAFRVWQATNTLPESNLNTFGGTNFLGVGRAFLEIVRDASIPQSTLLGVLGMLGVLGLFLRQKTQNTFVKNFVFLSLALYIVTFLFLGGSRGWQDWHDLFLPPLLFVSLLLVLWSIPQKAGFLLFTLIVGAQVVHFAGRYNEYLKPSDDPGILANQVRVVDWVYQNAENNGFNVYTYSQNKYDDHYQYVFWWYGRDAYKYLPCEYSFLPKAIKYLYVTGSELSVYSEPKLGCDKFVFLIMEPEVSGWDQKAWFEEAKTNTELLEEVTLGKIRIQKREYPDKISLSGFLDRLMV</sequence>
<evidence type="ECO:0000256" key="1">
    <source>
        <dbReference type="SAM" id="Phobius"/>
    </source>
</evidence>
<comment type="caution">
    <text evidence="2">The sequence shown here is derived from an EMBL/GenBank/DDBJ whole genome shotgun (WGS) entry which is preliminary data.</text>
</comment>